<name>A0A5B7G1L5_PORTR</name>
<dbReference type="EMBL" id="VSRR010009978">
    <property type="protein sequence ID" value="MPC51143.1"/>
    <property type="molecule type" value="Genomic_DNA"/>
</dbReference>
<protein>
    <submittedName>
        <fullName evidence="2">Uncharacterized protein</fullName>
    </submittedName>
</protein>
<comment type="caution">
    <text evidence="2">The sequence shown here is derived from an EMBL/GenBank/DDBJ whole genome shotgun (WGS) entry which is preliminary data.</text>
</comment>
<feature type="compositionally biased region" description="Basic and acidic residues" evidence="1">
    <location>
        <begin position="139"/>
        <end position="149"/>
    </location>
</feature>
<reference evidence="2 3" key="1">
    <citation type="submission" date="2019-05" db="EMBL/GenBank/DDBJ databases">
        <title>Another draft genome of Portunus trituberculatus and its Hox gene families provides insights of decapod evolution.</title>
        <authorList>
            <person name="Jeong J.-H."/>
            <person name="Song I."/>
            <person name="Kim S."/>
            <person name="Choi T."/>
            <person name="Kim D."/>
            <person name="Ryu S."/>
            <person name="Kim W."/>
        </authorList>
    </citation>
    <scope>NUCLEOTIDE SEQUENCE [LARGE SCALE GENOMIC DNA]</scope>
    <source>
        <tissue evidence="2">Muscle</tissue>
    </source>
</reference>
<accession>A0A5B7G1L5</accession>
<evidence type="ECO:0000313" key="2">
    <source>
        <dbReference type="EMBL" id="MPC51143.1"/>
    </source>
</evidence>
<gene>
    <name evidence="2" type="ORF">E2C01_044982</name>
</gene>
<proteinExistence type="predicted"/>
<feature type="region of interest" description="Disordered" evidence="1">
    <location>
        <begin position="1"/>
        <end position="59"/>
    </location>
</feature>
<dbReference type="Proteomes" id="UP000324222">
    <property type="component" value="Unassembled WGS sequence"/>
</dbReference>
<organism evidence="2 3">
    <name type="scientific">Portunus trituberculatus</name>
    <name type="common">Swimming crab</name>
    <name type="synonym">Neptunus trituberculatus</name>
    <dbReference type="NCBI Taxonomy" id="210409"/>
    <lineage>
        <taxon>Eukaryota</taxon>
        <taxon>Metazoa</taxon>
        <taxon>Ecdysozoa</taxon>
        <taxon>Arthropoda</taxon>
        <taxon>Crustacea</taxon>
        <taxon>Multicrustacea</taxon>
        <taxon>Malacostraca</taxon>
        <taxon>Eumalacostraca</taxon>
        <taxon>Eucarida</taxon>
        <taxon>Decapoda</taxon>
        <taxon>Pleocyemata</taxon>
        <taxon>Brachyura</taxon>
        <taxon>Eubrachyura</taxon>
        <taxon>Portunoidea</taxon>
        <taxon>Portunidae</taxon>
        <taxon>Portuninae</taxon>
        <taxon>Portunus</taxon>
    </lineage>
</organism>
<evidence type="ECO:0000256" key="1">
    <source>
        <dbReference type="SAM" id="MobiDB-lite"/>
    </source>
</evidence>
<sequence length="149" mass="16222">METQGQSRGQGRAWEASAGSVYEAVGRRQSQVPPPHDMAQLNTTSSPPRLTPGRHSEKPFDALSHYHVSLEGKIGQEVAGEGETAAAAAGVVSWFPPHDLIFFLSWHSSLVQPGLEHHLRSLHDSTQLKSQEGNGWRVGLREGEEAAPR</sequence>
<evidence type="ECO:0000313" key="3">
    <source>
        <dbReference type="Proteomes" id="UP000324222"/>
    </source>
</evidence>
<feature type="region of interest" description="Disordered" evidence="1">
    <location>
        <begin position="130"/>
        <end position="149"/>
    </location>
</feature>
<dbReference type="AlphaFoldDB" id="A0A5B7G1L5"/>
<keyword evidence="3" id="KW-1185">Reference proteome</keyword>